<dbReference type="SUPFAM" id="SSF51735">
    <property type="entry name" value="NAD(P)-binding Rossmann-fold domains"/>
    <property type="match status" value="1"/>
</dbReference>
<proteinExistence type="inferred from homology"/>
<dbReference type="Proteomes" id="UP001292094">
    <property type="component" value="Unassembled WGS sequence"/>
</dbReference>
<gene>
    <name evidence="4" type="ORF">Pmani_039224</name>
</gene>
<comment type="caution">
    <text evidence="4">The sequence shown here is derived from an EMBL/GenBank/DDBJ whole genome shotgun (WGS) entry which is preliminary data.</text>
</comment>
<reference evidence="4" key="1">
    <citation type="submission" date="2023-11" db="EMBL/GenBank/DDBJ databases">
        <title>Genome assemblies of two species of porcelain crab, Petrolisthes cinctipes and Petrolisthes manimaculis (Anomura: Porcellanidae).</title>
        <authorList>
            <person name="Angst P."/>
        </authorList>
    </citation>
    <scope>NUCLEOTIDE SEQUENCE</scope>
    <source>
        <strain evidence="4">PB745_02</strain>
        <tissue evidence="4">Gill</tissue>
    </source>
</reference>
<evidence type="ECO:0000256" key="2">
    <source>
        <dbReference type="ARBA" id="ARBA00023002"/>
    </source>
</evidence>
<dbReference type="Gene3D" id="3.40.50.720">
    <property type="entry name" value="NAD(P)-binding Rossmann-like Domain"/>
    <property type="match status" value="1"/>
</dbReference>
<feature type="transmembrane region" description="Helical" evidence="3">
    <location>
        <begin position="6"/>
        <end position="30"/>
    </location>
</feature>
<keyword evidence="3" id="KW-0472">Membrane</keyword>
<keyword evidence="3" id="KW-0812">Transmembrane</keyword>
<dbReference type="GO" id="GO:0016616">
    <property type="term" value="F:oxidoreductase activity, acting on the CH-OH group of donors, NAD or NADP as acceptor"/>
    <property type="evidence" value="ECO:0007669"/>
    <property type="project" value="TreeGrafter"/>
</dbReference>
<organism evidence="4 5">
    <name type="scientific">Petrolisthes manimaculis</name>
    <dbReference type="NCBI Taxonomy" id="1843537"/>
    <lineage>
        <taxon>Eukaryota</taxon>
        <taxon>Metazoa</taxon>
        <taxon>Ecdysozoa</taxon>
        <taxon>Arthropoda</taxon>
        <taxon>Crustacea</taxon>
        <taxon>Multicrustacea</taxon>
        <taxon>Malacostraca</taxon>
        <taxon>Eumalacostraca</taxon>
        <taxon>Eucarida</taxon>
        <taxon>Decapoda</taxon>
        <taxon>Pleocyemata</taxon>
        <taxon>Anomura</taxon>
        <taxon>Galatheoidea</taxon>
        <taxon>Porcellanidae</taxon>
        <taxon>Petrolisthes</taxon>
    </lineage>
</organism>
<keyword evidence="5" id="KW-1185">Reference proteome</keyword>
<name>A0AAE1TLJ0_9EUCA</name>
<dbReference type="InterPro" id="IPR036291">
    <property type="entry name" value="NAD(P)-bd_dom_sf"/>
</dbReference>
<dbReference type="AlphaFoldDB" id="A0AAE1TLJ0"/>
<evidence type="ECO:0000313" key="5">
    <source>
        <dbReference type="Proteomes" id="UP001292094"/>
    </source>
</evidence>
<protein>
    <submittedName>
        <fullName evidence="4">Uncharacterized protein</fullName>
    </submittedName>
</protein>
<evidence type="ECO:0000256" key="1">
    <source>
        <dbReference type="ARBA" id="ARBA00006484"/>
    </source>
</evidence>
<accession>A0AAE1TLJ0</accession>
<evidence type="ECO:0000256" key="3">
    <source>
        <dbReference type="SAM" id="Phobius"/>
    </source>
</evidence>
<evidence type="ECO:0000313" key="4">
    <source>
        <dbReference type="EMBL" id="KAK4287705.1"/>
    </source>
</evidence>
<keyword evidence="3" id="KW-1133">Transmembrane helix</keyword>
<dbReference type="EMBL" id="JAWZYT010006693">
    <property type="protein sequence ID" value="KAK4287705.1"/>
    <property type="molecule type" value="Genomic_DNA"/>
</dbReference>
<dbReference type="PANTHER" id="PTHR24322">
    <property type="entry name" value="PKSB"/>
    <property type="match status" value="1"/>
</dbReference>
<dbReference type="PANTHER" id="PTHR24322:SF736">
    <property type="entry name" value="RETINOL DEHYDROGENASE 10"/>
    <property type="match status" value="1"/>
</dbReference>
<comment type="similarity">
    <text evidence="1">Belongs to the short-chain dehydrogenases/reductases (SDR) family.</text>
</comment>
<sequence length="87" mass="9531">MVFYEVLFTIFLAVGALFASVFYGLQSLVISLVPRKYRRKDVEGEIVLITGGGSGIGRLLSLKLAARGAKIISWDVNTSGKLLCIYF</sequence>
<keyword evidence="2" id="KW-0560">Oxidoreductase</keyword>